<organism evidence="2 3">
    <name type="scientific">Niveibacterium umoris</name>
    <dbReference type="NCBI Taxonomy" id="1193620"/>
    <lineage>
        <taxon>Bacteria</taxon>
        <taxon>Pseudomonadati</taxon>
        <taxon>Pseudomonadota</taxon>
        <taxon>Betaproteobacteria</taxon>
        <taxon>Rhodocyclales</taxon>
        <taxon>Rhodocyclaceae</taxon>
        <taxon>Niveibacterium</taxon>
    </lineage>
</organism>
<dbReference type="RefSeq" id="WP_183631093.1">
    <property type="nucleotide sequence ID" value="NZ_BAABLE010000011.1"/>
</dbReference>
<protein>
    <recommendedName>
        <fullName evidence="4">DUF3138 family protein</fullName>
    </recommendedName>
</protein>
<feature type="chain" id="PRO_5032520524" description="DUF3138 family protein" evidence="1">
    <location>
        <begin position="22"/>
        <end position="463"/>
    </location>
</feature>
<proteinExistence type="predicted"/>
<comment type="caution">
    <text evidence="2">The sequence shown here is derived from an EMBL/GenBank/DDBJ whole genome shotgun (WGS) entry which is preliminary data.</text>
</comment>
<reference evidence="2 3" key="1">
    <citation type="submission" date="2020-08" db="EMBL/GenBank/DDBJ databases">
        <title>Genomic Encyclopedia of Type Strains, Phase IV (KMG-IV): sequencing the most valuable type-strain genomes for metagenomic binning, comparative biology and taxonomic classification.</title>
        <authorList>
            <person name="Goeker M."/>
        </authorList>
    </citation>
    <scope>NUCLEOTIDE SEQUENCE [LARGE SCALE GENOMIC DNA]</scope>
    <source>
        <strain evidence="2 3">DSM 106739</strain>
    </source>
</reference>
<keyword evidence="3" id="KW-1185">Reference proteome</keyword>
<keyword evidence="1" id="KW-0732">Signal</keyword>
<dbReference type="AlphaFoldDB" id="A0A840BBP4"/>
<dbReference type="InterPro" id="IPR021485">
    <property type="entry name" value="DUF3138"/>
</dbReference>
<gene>
    <name evidence="2" type="ORF">GGR36_000269</name>
</gene>
<evidence type="ECO:0000313" key="3">
    <source>
        <dbReference type="Proteomes" id="UP000561045"/>
    </source>
</evidence>
<evidence type="ECO:0000256" key="1">
    <source>
        <dbReference type="SAM" id="SignalP"/>
    </source>
</evidence>
<dbReference type="EMBL" id="JACIET010000001">
    <property type="protein sequence ID" value="MBB4010961.1"/>
    <property type="molecule type" value="Genomic_DNA"/>
</dbReference>
<name>A0A840BBP4_9RHOO</name>
<evidence type="ECO:0008006" key="4">
    <source>
        <dbReference type="Google" id="ProtNLM"/>
    </source>
</evidence>
<dbReference type="Proteomes" id="UP000561045">
    <property type="component" value="Unassembled WGS sequence"/>
</dbReference>
<feature type="signal peptide" evidence="1">
    <location>
        <begin position="1"/>
        <end position="21"/>
    </location>
</feature>
<sequence length="463" mass="49549">MSTFRHTALALALGCALPGHAAAAADLQTEVAALKARLAELEARLAAQPASPAPAAAGMTAEQQQEFNRVAIKAEALEDARDAAGLRQLKISGYADPAWVYNQRQDRAGFQFLNSVADGGYSYDNSYFGSVMLDLLKETESGTRWHLALAPNRGVGAVVDGKSIVNEASVSIPLTDLQTRLIAGQIPDWSGYEYQAATLNKLVTHNLLFDFTVPTAYTGAGLEITSGKWISKALLANVNATIRKSGEKRPVLAYRVDYAKGEFNGFGFAGQHGQQTNLADPALKASRFDLVELDGYFIRGDWTLQGQLAVGRHKGAAIAPDPLSGALRDAQWAGVSGLAGYKFSSRLEGVLRADYLYNRKNGGGLFGYTGYWNPAQGIHGDYRNGIGVAGNADCLADPASGACNRGANRSALSLGLLYLFDLNTQFRLEYRQDLADTAVLVDVRDGSYHRDNSVLAASALVSF</sequence>
<accession>A0A840BBP4</accession>
<dbReference type="Pfam" id="PF11336">
    <property type="entry name" value="DUF3138"/>
    <property type="match status" value="2"/>
</dbReference>
<evidence type="ECO:0000313" key="2">
    <source>
        <dbReference type="EMBL" id="MBB4010961.1"/>
    </source>
</evidence>
<dbReference type="SUPFAM" id="SSF56935">
    <property type="entry name" value="Porins"/>
    <property type="match status" value="1"/>
</dbReference>